<dbReference type="RefSeq" id="WP_347937953.1">
    <property type="nucleotide sequence ID" value="NZ_JBDXMI010000019.1"/>
</dbReference>
<keyword evidence="3" id="KW-1185">Reference proteome</keyword>
<dbReference type="Pfam" id="PF03796">
    <property type="entry name" value="DnaB_C"/>
    <property type="match status" value="1"/>
</dbReference>
<dbReference type="InterPro" id="IPR007694">
    <property type="entry name" value="DNA_helicase_DnaB-like_C"/>
</dbReference>
<feature type="domain" description="SF4 helicase" evidence="1">
    <location>
        <begin position="193"/>
        <end position="453"/>
    </location>
</feature>
<dbReference type="PROSITE" id="PS51199">
    <property type="entry name" value="SF4_HELICASE"/>
    <property type="match status" value="1"/>
</dbReference>
<dbReference type="Proteomes" id="UP001462502">
    <property type="component" value="Unassembled WGS sequence"/>
</dbReference>
<dbReference type="SUPFAM" id="SSF52540">
    <property type="entry name" value="P-loop containing nucleoside triphosphate hydrolases"/>
    <property type="match status" value="1"/>
</dbReference>
<comment type="caution">
    <text evidence="2">The sequence shown here is derived from an EMBL/GenBank/DDBJ whole genome shotgun (WGS) entry which is preliminary data.</text>
</comment>
<gene>
    <name evidence="2" type="ORF">ABI908_24315</name>
</gene>
<dbReference type="Gene3D" id="3.40.50.300">
    <property type="entry name" value="P-loop containing nucleotide triphosphate hydrolases"/>
    <property type="match status" value="1"/>
</dbReference>
<dbReference type="EMBL" id="JBDXMI010000019">
    <property type="protein sequence ID" value="MEO9387224.1"/>
    <property type="molecule type" value="Genomic_DNA"/>
</dbReference>
<dbReference type="InterPro" id="IPR027417">
    <property type="entry name" value="P-loop_NTPase"/>
</dbReference>
<sequence length="454" mass="50618">MSAELAYEEGLDTEFASSPVATFEFDAEFQSKIAALMLRDSVFMSRIDGLVEPAHFEDPCDAVLANMAIRYYKVYRKSPDRSIQAILLKEDIDKKIIRKEFVPEVIERLKKLNAIDISDRDFVVDNVAQFARCQAMTKAIESSIHKLDKRDFAGIEKEVQRALNVGANSEGAGYDFFEEIENRTTERKDRAAGKILDTGVTTGYAALDDRLYQKGWGRQELAVLMGPAKAGKTTAMINFAKNACGAGYNVLYVTLEVAAKIIAARLDASITRTPMMALGTKIMDIDTKIRAFRKKAGLFKIHEYPTGTLKVSELRRLILQYRSQGIKFDLIVIDYADLMAPEVFTQNPIENSKSIYVNLRGMAQIEDVAILTATQTNREGAKAGVVTMTHVAEDFNKIRIADVVISLNRNEEDIAAGQARLYFAASRNQAGNITVVVKQDMEAMIYIDSIVEVI</sequence>
<accession>A0ABV0J109</accession>
<reference evidence="2 3" key="1">
    <citation type="submission" date="2024-05" db="EMBL/GenBank/DDBJ databases">
        <authorList>
            <person name="De Oliveira J.P."/>
            <person name="Noriler S.A."/>
            <person name="De Oliveira A.G."/>
            <person name="Sipoli D.S."/>
        </authorList>
    </citation>
    <scope>NUCLEOTIDE SEQUENCE [LARGE SCALE GENOMIC DNA]</scope>
    <source>
        <strain evidence="2 3">LABIM192</strain>
    </source>
</reference>
<name>A0ABV0J109_9NEIS</name>
<protein>
    <submittedName>
        <fullName evidence="2">DnaB-like helicase C-terminal domain-containing protein</fullName>
    </submittedName>
</protein>
<evidence type="ECO:0000259" key="1">
    <source>
        <dbReference type="PROSITE" id="PS51199"/>
    </source>
</evidence>
<evidence type="ECO:0000313" key="2">
    <source>
        <dbReference type="EMBL" id="MEO9387224.1"/>
    </source>
</evidence>
<dbReference type="PANTHER" id="PTHR30153">
    <property type="entry name" value="REPLICATIVE DNA HELICASE DNAB"/>
    <property type="match status" value="1"/>
</dbReference>
<organism evidence="2 3">
    <name type="scientific">Chromobacterium phragmitis</name>
    <dbReference type="NCBI Taxonomy" id="2202141"/>
    <lineage>
        <taxon>Bacteria</taxon>
        <taxon>Pseudomonadati</taxon>
        <taxon>Pseudomonadota</taxon>
        <taxon>Betaproteobacteria</taxon>
        <taxon>Neisseriales</taxon>
        <taxon>Chromobacteriaceae</taxon>
        <taxon>Chromobacterium</taxon>
    </lineage>
</organism>
<evidence type="ECO:0000313" key="3">
    <source>
        <dbReference type="Proteomes" id="UP001462502"/>
    </source>
</evidence>
<proteinExistence type="predicted"/>
<dbReference type="PANTHER" id="PTHR30153:SF2">
    <property type="entry name" value="REPLICATIVE DNA HELICASE"/>
    <property type="match status" value="1"/>
</dbReference>